<feature type="chain" id="PRO_5014417949" evidence="1">
    <location>
        <begin position="21"/>
        <end position="344"/>
    </location>
</feature>
<proteinExistence type="predicted"/>
<protein>
    <submittedName>
        <fullName evidence="2">Uncharacterized protein</fullName>
    </submittedName>
</protein>
<name>A0A2J6Q1C7_9HELO</name>
<sequence length="344" mass="36020">MLTSQPLFILSFLFFRAVLAQQFINFTAIDPNQCAAPSAYLSCYEGVVQNTAKSMNETEGNPTAQKGCGCVDGEEKINCFAGACWNRIYGCEYQNQVGIYLAECSLPASDIPFWPSPSNVPGACSYNTGLILETIYGTENSLFSCYDTAIGNLQKLYECECCGLAVGVSTFFDICPATDPTLLGLDTVLSLGTKGQYDVPWPSCGQYIQNINCVADLGFVAPLTTGTVFNPTNTPAAGTQTLFDEPGTVTSPPSGSVFTWFAYQSSYSYVVTAIEAEEPVATGGVGITATGGRVTKTGVVGAASTGSGSGSSGGTTKSSAGNSLPLRFSARLALVMVLGFSICL</sequence>
<organism evidence="2 3">
    <name type="scientific">Hyaloscypha hepaticicola</name>
    <dbReference type="NCBI Taxonomy" id="2082293"/>
    <lineage>
        <taxon>Eukaryota</taxon>
        <taxon>Fungi</taxon>
        <taxon>Dikarya</taxon>
        <taxon>Ascomycota</taxon>
        <taxon>Pezizomycotina</taxon>
        <taxon>Leotiomycetes</taxon>
        <taxon>Helotiales</taxon>
        <taxon>Hyaloscyphaceae</taxon>
        <taxon>Hyaloscypha</taxon>
    </lineage>
</organism>
<evidence type="ECO:0000313" key="3">
    <source>
        <dbReference type="Proteomes" id="UP000235672"/>
    </source>
</evidence>
<feature type="signal peptide" evidence="1">
    <location>
        <begin position="1"/>
        <end position="20"/>
    </location>
</feature>
<dbReference type="AlphaFoldDB" id="A0A2J6Q1C7"/>
<dbReference type="Proteomes" id="UP000235672">
    <property type="component" value="Unassembled WGS sequence"/>
</dbReference>
<gene>
    <name evidence="2" type="ORF">NA56DRAFT_689957</name>
</gene>
<reference evidence="2 3" key="1">
    <citation type="submission" date="2016-05" db="EMBL/GenBank/DDBJ databases">
        <title>A degradative enzymes factory behind the ericoid mycorrhizal symbiosis.</title>
        <authorList>
            <consortium name="DOE Joint Genome Institute"/>
            <person name="Martino E."/>
            <person name="Morin E."/>
            <person name="Grelet G."/>
            <person name="Kuo A."/>
            <person name="Kohler A."/>
            <person name="Daghino S."/>
            <person name="Barry K."/>
            <person name="Choi C."/>
            <person name="Cichocki N."/>
            <person name="Clum A."/>
            <person name="Copeland A."/>
            <person name="Hainaut M."/>
            <person name="Haridas S."/>
            <person name="Labutti K."/>
            <person name="Lindquist E."/>
            <person name="Lipzen A."/>
            <person name="Khouja H.-R."/>
            <person name="Murat C."/>
            <person name="Ohm R."/>
            <person name="Olson A."/>
            <person name="Spatafora J."/>
            <person name="Veneault-Fourrey C."/>
            <person name="Henrissat B."/>
            <person name="Grigoriev I."/>
            <person name="Martin F."/>
            <person name="Perotto S."/>
        </authorList>
    </citation>
    <scope>NUCLEOTIDE SEQUENCE [LARGE SCALE GENOMIC DNA]</scope>
    <source>
        <strain evidence="2 3">UAMH 7357</strain>
    </source>
</reference>
<evidence type="ECO:0000313" key="2">
    <source>
        <dbReference type="EMBL" id="PMD20082.1"/>
    </source>
</evidence>
<dbReference type="OrthoDB" id="3538998at2759"/>
<accession>A0A2J6Q1C7</accession>
<keyword evidence="3" id="KW-1185">Reference proteome</keyword>
<keyword evidence="1" id="KW-0732">Signal</keyword>
<dbReference type="EMBL" id="KZ613486">
    <property type="protein sequence ID" value="PMD20082.1"/>
    <property type="molecule type" value="Genomic_DNA"/>
</dbReference>
<evidence type="ECO:0000256" key="1">
    <source>
        <dbReference type="SAM" id="SignalP"/>
    </source>
</evidence>